<proteinExistence type="predicted"/>
<dbReference type="SMART" id="SM00341">
    <property type="entry name" value="HRDC"/>
    <property type="match status" value="1"/>
</dbReference>
<sequence>MPQGILQSTGFFLHQIKSDEYRNHRRMMMNKMETYLNLTTCRRADILSHFTSNSPSSTPKKDCCDNCTQLLSGRSANKGVSRVTSCLDDEGKYDFTEDSLNLLKTAGGVHGNCSIGSLILILRGSNCQRVKPHWKRLSTFGAGKNRSESYWKALGKMLVSAGYISETSVRAGGEGRGRGRRGWGRYGSAFSYDAIETTTKGFHVLEDPNCKILLAPSSTMLEELRYVIKRVRPVTTATNGELSHSRIFNPSDFLSQQARRQMLPKTQGIASASESLGVRPESSGGKAEYQTQEDLVDPEEEKLKTELYKSLLQLRNRLGEENGFMPYLVATNRVLLLLAQNRPATLNALRKIEGLVEAKVQKFGPALVEHIQTFCSKTNLKCMAEEGEINKIESCVSVEPQPSTSSCINRFMPSRVTCNDDISASSGWISASKTKATTTNTTRSFSPDSAEKSVNKSTKGPEKFRIHNREGPVSPKEQTHLIDHSTSGKYMNVNENTRTYQSDSIQMNTDNEHPENSLAKYKDSQHAPKYTVPKLSGKDFTTHSGLLSDEDTEIFDELDEESFMNNMSISVTLDTKIKLPDSVDTKIVPKPDMPNAETCMTKSFEDTKLLNIFQFSSAPECKSSKKKGVSYSDSDSEGESSTTENSQEKYERIISDNKRKLKNSGWIDSRMMKKKIKKNSLFTK</sequence>
<dbReference type="Pfam" id="PF09382">
    <property type="entry name" value="RQC"/>
    <property type="match status" value="1"/>
</dbReference>
<comment type="catalytic activity">
    <reaction evidence="1">
        <text>Couples ATP hydrolysis with the unwinding of duplex DNA by translocating in the 3'-5' direction.</text>
        <dbReference type="EC" id="5.6.2.4"/>
    </reaction>
</comment>
<dbReference type="SMART" id="SM00956">
    <property type="entry name" value="RQC"/>
    <property type="match status" value="1"/>
</dbReference>
<evidence type="ECO:0000259" key="4">
    <source>
        <dbReference type="PROSITE" id="PS50967"/>
    </source>
</evidence>
<feature type="region of interest" description="Disordered" evidence="3">
    <location>
        <begin position="265"/>
        <end position="300"/>
    </location>
</feature>
<comment type="caution">
    <text evidence="5">The sequence shown here is derived from an EMBL/GenBank/DDBJ whole genome shotgun (WGS) entry which is preliminary data.</text>
</comment>
<dbReference type="InterPro" id="IPR036390">
    <property type="entry name" value="WH_DNA-bd_sf"/>
</dbReference>
<dbReference type="GO" id="GO:0000166">
    <property type="term" value="F:nucleotide binding"/>
    <property type="evidence" value="ECO:0007669"/>
    <property type="project" value="InterPro"/>
</dbReference>
<feature type="region of interest" description="Disordered" evidence="3">
    <location>
        <begin position="434"/>
        <end position="479"/>
    </location>
</feature>
<dbReference type="SUPFAM" id="SSF46785">
    <property type="entry name" value="Winged helix' DNA-binding domain"/>
    <property type="match status" value="1"/>
</dbReference>
<dbReference type="GO" id="GO:0006281">
    <property type="term" value="P:DNA repair"/>
    <property type="evidence" value="ECO:0007669"/>
    <property type="project" value="InterPro"/>
</dbReference>
<name>A0AAW0WEE4_CHEQU</name>
<keyword evidence="6" id="KW-1185">Reference proteome</keyword>
<dbReference type="InterPro" id="IPR044876">
    <property type="entry name" value="HRDC_dom_sf"/>
</dbReference>
<dbReference type="PROSITE" id="PS50967">
    <property type="entry name" value="HRDC"/>
    <property type="match status" value="1"/>
</dbReference>
<dbReference type="GO" id="GO:0043138">
    <property type="term" value="F:3'-5' DNA helicase activity"/>
    <property type="evidence" value="ECO:0007669"/>
    <property type="project" value="UniProtKB-EC"/>
</dbReference>
<gene>
    <name evidence="5" type="ORF">OTU49_010375</name>
</gene>
<reference evidence="5 6" key="1">
    <citation type="journal article" date="2024" name="BMC Genomics">
        <title>Genome assembly of redclaw crayfish (Cherax quadricarinatus) provides insights into its immune adaptation and hypoxia tolerance.</title>
        <authorList>
            <person name="Liu Z."/>
            <person name="Zheng J."/>
            <person name="Li H."/>
            <person name="Fang K."/>
            <person name="Wang S."/>
            <person name="He J."/>
            <person name="Zhou D."/>
            <person name="Weng S."/>
            <person name="Chi M."/>
            <person name="Gu Z."/>
            <person name="He J."/>
            <person name="Li F."/>
            <person name="Wang M."/>
        </authorList>
    </citation>
    <scope>NUCLEOTIDE SEQUENCE [LARGE SCALE GENOMIC DNA]</scope>
    <source>
        <strain evidence="5">ZL_2023a</strain>
    </source>
</reference>
<dbReference type="Pfam" id="PF16124">
    <property type="entry name" value="RecQ_Zn_bind"/>
    <property type="match status" value="1"/>
</dbReference>
<dbReference type="Gene3D" id="1.10.10.10">
    <property type="entry name" value="Winged helix-like DNA-binding domain superfamily/Winged helix DNA-binding domain"/>
    <property type="match status" value="1"/>
</dbReference>
<dbReference type="InterPro" id="IPR002121">
    <property type="entry name" value="HRDC_dom"/>
</dbReference>
<dbReference type="InterPro" id="IPR018982">
    <property type="entry name" value="RQC_domain"/>
</dbReference>
<dbReference type="EC" id="5.6.2.4" evidence="2"/>
<feature type="compositionally biased region" description="Basic and acidic residues" evidence="3">
    <location>
        <begin position="449"/>
        <end position="470"/>
    </location>
</feature>
<protein>
    <recommendedName>
        <fullName evidence="2">DNA 3'-5' helicase</fullName>
        <ecNumber evidence="2">5.6.2.4</ecNumber>
    </recommendedName>
</protein>
<dbReference type="GO" id="GO:0003676">
    <property type="term" value="F:nucleic acid binding"/>
    <property type="evidence" value="ECO:0007669"/>
    <property type="project" value="InterPro"/>
</dbReference>
<dbReference type="InterPro" id="IPR036388">
    <property type="entry name" value="WH-like_DNA-bd_sf"/>
</dbReference>
<dbReference type="AlphaFoldDB" id="A0AAW0WEE4"/>
<dbReference type="SUPFAM" id="SSF47819">
    <property type="entry name" value="HRDC-like"/>
    <property type="match status" value="1"/>
</dbReference>
<dbReference type="InterPro" id="IPR010997">
    <property type="entry name" value="HRDC-like_sf"/>
</dbReference>
<dbReference type="Proteomes" id="UP001445076">
    <property type="component" value="Unassembled WGS sequence"/>
</dbReference>
<evidence type="ECO:0000256" key="1">
    <source>
        <dbReference type="ARBA" id="ARBA00034617"/>
    </source>
</evidence>
<dbReference type="GO" id="GO:0006260">
    <property type="term" value="P:DNA replication"/>
    <property type="evidence" value="ECO:0007669"/>
    <property type="project" value="InterPro"/>
</dbReference>
<feature type="domain" description="HRDC" evidence="4">
    <location>
        <begin position="301"/>
        <end position="381"/>
    </location>
</feature>
<feature type="compositionally biased region" description="Basic and acidic residues" evidence="3">
    <location>
        <begin position="646"/>
        <end position="656"/>
    </location>
</feature>
<evidence type="ECO:0000313" key="5">
    <source>
        <dbReference type="EMBL" id="KAK8726099.1"/>
    </source>
</evidence>
<dbReference type="EMBL" id="JARKIK010000080">
    <property type="protein sequence ID" value="KAK8726099.1"/>
    <property type="molecule type" value="Genomic_DNA"/>
</dbReference>
<organism evidence="5 6">
    <name type="scientific">Cherax quadricarinatus</name>
    <name type="common">Australian red claw crayfish</name>
    <dbReference type="NCBI Taxonomy" id="27406"/>
    <lineage>
        <taxon>Eukaryota</taxon>
        <taxon>Metazoa</taxon>
        <taxon>Ecdysozoa</taxon>
        <taxon>Arthropoda</taxon>
        <taxon>Crustacea</taxon>
        <taxon>Multicrustacea</taxon>
        <taxon>Malacostraca</taxon>
        <taxon>Eumalacostraca</taxon>
        <taxon>Eucarida</taxon>
        <taxon>Decapoda</taxon>
        <taxon>Pleocyemata</taxon>
        <taxon>Astacidea</taxon>
        <taxon>Parastacoidea</taxon>
        <taxon>Parastacidae</taxon>
        <taxon>Cherax</taxon>
    </lineage>
</organism>
<feature type="region of interest" description="Disordered" evidence="3">
    <location>
        <begin position="622"/>
        <end position="656"/>
    </location>
</feature>
<dbReference type="InterPro" id="IPR032284">
    <property type="entry name" value="RecQ_Zn-bd"/>
</dbReference>
<dbReference type="Pfam" id="PF00570">
    <property type="entry name" value="HRDC"/>
    <property type="match status" value="1"/>
</dbReference>
<evidence type="ECO:0000313" key="6">
    <source>
        <dbReference type="Proteomes" id="UP001445076"/>
    </source>
</evidence>
<accession>A0AAW0WEE4</accession>
<evidence type="ECO:0000256" key="2">
    <source>
        <dbReference type="ARBA" id="ARBA00034808"/>
    </source>
</evidence>
<evidence type="ECO:0000256" key="3">
    <source>
        <dbReference type="SAM" id="MobiDB-lite"/>
    </source>
</evidence>
<dbReference type="Gene3D" id="1.10.150.80">
    <property type="entry name" value="HRDC domain"/>
    <property type="match status" value="1"/>
</dbReference>